<dbReference type="EMBL" id="BMAU01021328">
    <property type="protein sequence ID" value="GFY14294.1"/>
    <property type="molecule type" value="Genomic_DNA"/>
</dbReference>
<sequence>MPRRGSQAHYEPLSEFERGRIIELNEAGWAIRRIARHMGRIRQITRSLSNPACLGHDVKATAYNRGCSSCDDYRAFVKKNGSRSSG</sequence>
<gene>
    <name evidence="1" type="ORF">TNCV_1020591</name>
</gene>
<evidence type="ECO:0000313" key="2">
    <source>
        <dbReference type="Proteomes" id="UP000887159"/>
    </source>
</evidence>
<evidence type="ECO:0000313" key="1">
    <source>
        <dbReference type="EMBL" id="GFY14294.1"/>
    </source>
</evidence>
<protein>
    <recommendedName>
        <fullName evidence="3">Transposase IS30-like HTH domain-containing protein</fullName>
    </recommendedName>
</protein>
<dbReference type="Proteomes" id="UP000887159">
    <property type="component" value="Unassembled WGS sequence"/>
</dbReference>
<reference evidence="1" key="1">
    <citation type="submission" date="2020-08" db="EMBL/GenBank/DDBJ databases">
        <title>Multicomponent nature underlies the extraordinary mechanical properties of spider dragline silk.</title>
        <authorList>
            <person name="Kono N."/>
            <person name="Nakamura H."/>
            <person name="Mori M."/>
            <person name="Yoshida Y."/>
            <person name="Ohtoshi R."/>
            <person name="Malay A.D."/>
            <person name="Moran D.A.P."/>
            <person name="Tomita M."/>
            <person name="Numata K."/>
            <person name="Arakawa K."/>
        </authorList>
    </citation>
    <scope>NUCLEOTIDE SEQUENCE</scope>
</reference>
<evidence type="ECO:0008006" key="3">
    <source>
        <dbReference type="Google" id="ProtNLM"/>
    </source>
</evidence>
<proteinExistence type="predicted"/>
<accession>A0A8X6SIF4</accession>
<organism evidence="1 2">
    <name type="scientific">Trichonephila clavipes</name>
    <name type="common">Golden silk orbweaver</name>
    <name type="synonym">Nephila clavipes</name>
    <dbReference type="NCBI Taxonomy" id="2585209"/>
    <lineage>
        <taxon>Eukaryota</taxon>
        <taxon>Metazoa</taxon>
        <taxon>Ecdysozoa</taxon>
        <taxon>Arthropoda</taxon>
        <taxon>Chelicerata</taxon>
        <taxon>Arachnida</taxon>
        <taxon>Araneae</taxon>
        <taxon>Araneomorphae</taxon>
        <taxon>Entelegynae</taxon>
        <taxon>Araneoidea</taxon>
        <taxon>Nephilidae</taxon>
        <taxon>Trichonephila</taxon>
    </lineage>
</organism>
<dbReference type="AlphaFoldDB" id="A0A8X6SIF4"/>
<dbReference type="Gene3D" id="1.10.10.60">
    <property type="entry name" value="Homeodomain-like"/>
    <property type="match status" value="1"/>
</dbReference>
<keyword evidence="2" id="KW-1185">Reference proteome</keyword>
<name>A0A8X6SIF4_TRICX</name>
<comment type="caution">
    <text evidence="1">The sequence shown here is derived from an EMBL/GenBank/DDBJ whole genome shotgun (WGS) entry which is preliminary data.</text>
</comment>